<dbReference type="EMBL" id="JAFNEN010000124">
    <property type="protein sequence ID" value="KAG8193336.1"/>
    <property type="molecule type" value="Genomic_DNA"/>
</dbReference>
<gene>
    <name evidence="5" type="ORF">JTE90_022966</name>
</gene>
<evidence type="ECO:0000259" key="3">
    <source>
        <dbReference type="PROSITE" id="PS50042"/>
    </source>
</evidence>
<dbReference type="InterPro" id="IPR001683">
    <property type="entry name" value="PX_dom"/>
</dbReference>
<dbReference type="InterPro" id="IPR032675">
    <property type="entry name" value="LRR_dom_sf"/>
</dbReference>
<dbReference type="GO" id="GO:0005737">
    <property type="term" value="C:cytoplasm"/>
    <property type="evidence" value="ECO:0007669"/>
    <property type="project" value="TreeGrafter"/>
</dbReference>
<dbReference type="FunFam" id="3.30.1520.10:FF:000020">
    <property type="entry name" value="nischarin isoform X1"/>
    <property type="match status" value="1"/>
</dbReference>
<dbReference type="SMART" id="SM00312">
    <property type="entry name" value="PX"/>
    <property type="match status" value="1"/>
</dbReference>
<protein>
    <recommendedName>
        <fullName evidence="7">Nischarin</fullName>
    </recommendedName>
</protein>
<feature type="domain" description="Cyclic nucleotide-binding" evidence="3">
    <location>
        <begin position="110"/>
        <end position="142"/>
    </location>
</feature>
<keyword evidence="6" id="KW-1185">Reference proteome</keyword>
<dbReference type="Proteomes" id="UP000827092">
    <property type="component" value="Unassembled WGS sequence"/>
</dbReference>
<proteinExistence type="predicted"/>
<dbReference type="PROSITE" id="PS50195">
    <property type="entry name" value="PX"/>
    <property type="match status" value="1"/>
</dbReference>
<evidence type="ECO:0000256" key="2">
    <source>
        <dbReference type="ARBA" id="ARBA00022737"/>
    </source>
</evidence>
<organism evidence="5 6">
    <name type="scientific">Oedothorax gibbosus</name>
    <dbReference type="NCBI Taxonomy" id="931172"/>
    <lineage>
        <taxon>Eukaryota</taxon>
        <taxon>Metazoa</taxon>
        <taxon>Ecdysozoa</taxon>
        <taxon>Arthropoda</taxon>
        <taxon>Chelicerata</taxon>
        <taxon>Arachnida</taxon>
        <taxon>Araneae</taxon>
        <taxon>Araneomorphae</taxon>
        <taxon>Entelegynae</taxon>
        <taxon>Araneoidea</taxon>
        <taxon>Linyphiidae</taxon>
        <taxon>Erigoninae</taxon>
        <taxon>Oedothorax</taxon>
    </lineage>
</organism>
<reference evidence="5 6" key="1">
    <citation type="journal article" date="2022" name="Nat. Ecol. Evol.">
        <title>A masculinizing supergene underlies an exaggerated male reproductive morph in a spider.</title>
        <authorList>
            <person name="Hendrickx F."/>
            <person name="De Corte Z."/>
            <person name="Sonet G."/>
            <person name="Van Belleghem S.M."/>
            <person name="Kostlbacher S."/>
            <person name="Vangestel C."/>
        </authorList>
    </citation>
    <scope>NUCLEOTIDE SEQUENCE [LARGE SCALE GENOMIC DNA]</scope>
    <source>
        <strain evidence="5">W744_W776</strain>
    </source>
</reference>
<dbReference type="PROSITE" id="PS50042">
    <property type="entry name" value="CNMP_BINDING_3"/>
    <property type="match status" value="1"/>
</dbReference>
<dbReference type="SUPFAM" id="SSF52058">
    <property type="entry name" value="L domain-like"/>
    <property type="match status" value="1"/>
</dbReference>
<sequence>MAVYIPASTWERARETVRIIRSEEQENFTSYIIEFSVPPTKWTLSRRYKQFAELHEKMTKQFAVNKSLLPPKKLLGNRSEKFILQRQKELEIYLQTLVYMFSQLPEPLALFLELPKYEIRYITAALSEMLFTEGDSIIRNGKPFTFTALQLNAISERLKLGEATCYSNNPKQDLAHLVEFVNKLKHLLIVGSNQPHEACNFRPNGLTYELSMFKSLEILELSNCRCDTKLSSVGHLRPLLKSLTIKKTLDALSEFFLCDTLHWSPTTDVQSWPTWNYVTHADFSDNKLSKIDASIKLLPNVQHLDLSHNFIHKIENLESLSDLSVLILSHNRISQLDSLHTYLGNIHVLNLSSNFIQSLHGLSKLFSVSELILENNRISSMSELKHLSQLPCLEVLNLLNNPVTFTVDYRPQLLLILNSIASEIILDGQKATEKEIDTVSVLQALQLARRETYSKIKPNSEDTRTRILENDMPVNDFPFQSASSLLKQENNSLIGNTNENVQFRHQVESLRKVGGSDWLRLLNEMHCSASKNEDEQVVKDCDKGEGTSSDTTFPSVCSSESYSEKLSPQVCNAITFSNEISYPEWLINHFDSDNEEFKTDLLCKRENDPIDLEHSTQIELLHARVLWVVLVKTTECSRSEIPVCMLVLNTGFMLFQLKKCENREEFPDFQHLRTIFVANVVSIFLGPCSAYIEFEVRSGNGTELLTMLLNQVSANMSVSEVQTLYRFNLLQKYNPFLNSTLNLENIDFDVPKSMISRQFIFGQRVCVSKVLHKCEHDVLHYIFITSSHLLLVEEKLHNPKPAEKLLSKLISTTVKPQFKVCTLISVHTNIKQIHLKDIDCDKDYDSTDVEFYNKEIQSLLYASGCWLILEFEPNTVLCVNFYNCKQRNEFLNAFLGARKQR</sequence>
<dbReference type="GO" id="GO:0035091">
    <property type="term" value="F:phosphatidylinositol binding"/>
    <property type="evidence" value="ECO:0007669"/>
    <property type="project" value="InterPro"/>
</dbReference>
<evidence type="ECO:0000259" key="4">
    <source>
        <dbReference type="PROSITE" id="PS50195"/>
    </source>
</evidence>
<dbReference type="AlphaFoldDB" id="A0AAV6VCE7"/>
<accession>A0AAV6VCE7</accession>
<dbReference type="PANTHER" id="PTHR15454:SF35">
    <property type="entry name" value="NISCHARIN"/>
    <property type="match status" value="1"/>
</dbReference>
<evidence type="ECO:0008006" key="7">
    <source>
        <dbReference type="Google" id="ProtNLM"/>
    </source>
</evidence>
<dbReference type="SMART" id="SM00365">
    <property type="entry name" value="LRR_SD22"/>
    <property type="match status" value="4"/>
</dbReference>
<comment type="caution">
    <text evidence="5">The sequence shown here is derived from an EMBL/GenBank/DDBJ whole genome shotgun (WGS) entry which is preliminary data.</text>
</comment>
<dbReference type="Pfam" id="PF00787">
    <property type="entry name" value="PX"/>
    <property type="match status" value="1"/>
</dbReference>
<dbReference type="Gene3D" id="3.80.10.10">
    <property type="entry name" value="Ribonuclease Inhibitor"/>
    <property type="match status" value="2"/>
</dbReference>
<dbReference type="PANTHER" id="PTHR15454">
    <property type="entry name" value="NISCHARIN RELATED"/>
    <property type="match status" value="1"/>
</dbReference>
<keyword evidence="1" id="KW-0433">Leucine-rich repeat</keyword>
<evidence type="ECO:0000313" key="6">
    <source>
        <dbReference type="Proteomes" id="UP000827092"/>
    </source>
</evidence>
<dbReference type="InterPro" id="IPR000595">
    <property type="entry name" value="cNMP-bd_dom"/>
</dbReference>
<dbReference type="InterPro" id="IPR036871">
    <property type="entry name" value="PX_dom_sf"/>
</dbReference>
<evidence type="ECO:0000313" key="5">
    <source>
        <dbReference type="EMBL" id="KAG8193336.1"/>
    </source>
</evidence>
<feature type="domain" description="PX" evidence="4">
    <location>
        <begin position="9"/>
        <end position="138"/>
    </location>
</feature>
<keyword evidence="2" id="KW-0677">Repeat</keyword>
<evidence type="ECO:0000256" key="1">
    <source>
        <dbReference type="ARBA" id="ARBA00022614"/>
    </source>
</evidence>
<dbReference type="SUPFAM" id="SSF64268">
    <property type="entry name" value="PX domain"/>
    <property type="match status" value="1"/>
</dbReference>
<dbReference type="Gene3D" id="3.30.1520.10">
    <property type="entry name" value="Phox-like domain"/>
    <property type="match status" value="1"/>
</dbReference>
<name>A0AAV6VCE7_9ARAC</name>
<dbReference type="PROSITE" id="PS51450">
    <property type="entry name" value="LRR"/>
    <property type="match status" value="4"/>
</dbReference>
<dbReference type="InterPro" id="IPR001611">
    <property type="entry name" value="Leu-rich_rpt"/>
</dbReference>